<dbReference type="Gene3D" id="3.40.50.300">
    <property type="entry name" value="P-loop containing nucleotide triphosphate hydrolases"/>
    <property type="match status" value="1"/>
</dbReference>
<evidence type="ECO:0000256" key="6">
    <source>
        <dbReference type="ARBA" id="ARBA00022840"/>
    </source>
</evidence>
<evidence type="ECO:0000259" key="8">
    <source>
        <dbReference type="PROSITE" id="PS50893"/>
    </source>
</evidence>
<dbReference type="InterPro" id="IPR017871">
    <property type="entry name" value="ABC_transporter-like_CS"/>
</dbReference>
<evidence type="ECO:0000256" key="4">
    <source>
        <dbReference type="ARBA" id="ARBA00022475"/>
    </source>
</evidence>
<dbReference type="PROSITE" id="PS00211">
    <property type="entry name" value="ABC_TRANSPORTER_1"/>
    <property type="match status" value="1"/>
</dbReference>
<dbReference type="InterPro" id="IPR050388">
    <property type="entry name" value="ABC_Ni/Peptide_Import"/>
</dbReference>
<dbReference type="GO" id="GO:0005524">
    <property type="term" value="F:ATP binding"/>
    <property type="evidence" value="ECO:0007669"/>
    <property type="project" value="UniProtKB-KW"/>
</dbReference>
<keyword evidence="5" id="KW-0547">Nucleotide-binding</keyword>
<keyword evidence="3" id="KW-0813">Transport</keyword>
<evidence type="ECO:0000256" key="2">
    <source>
        <dbReference type="ARBA" id="ARBA00005417"/>
    </source>
</evidence>
<keyword evidence="10" id="KW-1185">Reference proteome</keyword>
<evidence type="ECO:0000313" key="9">
    <source>
        <dbReference type="EMBL" id="MBR0668161.1"/>
    </source>
</evidence>
<dbReference type="PANTHER" id="PTHR43297">
    <property type="entry name" value="OLIGOPEPTIDE TRANSPORT ATP-BINDING PROTEIN APPD"/>
    <property type="match status" value="1"/>
</dbReference>
<evidence type="ECO:0000256" key="5">
    <source>
        <dbReference type="ARBA" id="ARBA00022741"/>
    </source>
</evidence>
<name>A0ABS5F6J8_9PROT</name>
<dbReference type="PROSITE" id="PS50893">
    <property type="entry name" value="ABC_TRANSPORTER_2"/>
    <property type="match status" value="1"/>
</dbReference>
<comment type="caution">
    <text evidence="9">The sequence shown here is derived from an EMBL/GenBank/DDBJ whole genome shotgun (WGS) entry which is preliminary data.</text>
</comment>
<feature type="domain" description="ABC transporter" evidence="8">
    <location>
        <begin position="11"/>
        <end position="259"/>
    </location>
</feature>
<dbReference type="InterPro" id="IPR013563">
    <property type="entry name" value="Oligopep_ABC_C"/>
</dbReference>
<evidence type="ECO:0000256" key="7">
    <source>
        <dbReference type="ARBA" id="ARBA00023136"/>
    </source>
</evidence>
<reference evidence="10" key="1">
    <citation type="journal article" date="2021" name="Syst. Appl. Microbiol.">
        <title>Roseomonas hellenica sp. nov., isolated from roots of wild-growing Alkanna tinctoria.</title>
        <authorList>
            <person name="Rat A."/>
            <person name="Naranjo H.D."/>
            <person name="Lebbe L."/>
            <person name="Cnockaert M."/>
            <person name="Krigas N."/>
            <person name="Grigoriadou K."/>
            <person name="Maloupa E."/>
            <person name="Willems A."/>
        </authorList>
    </citation>
    <scope>NUCLEOTIDE SEQUENCE [LARGE SCALE GENOMIC DNA]</scope>
    <source>
        <strain evidence="10">LMG 31523</strain>
    </source>
</reference>
<protein>
    <submittedName>
        <fullName evidence="9">ABC transporter ATP-binding protein</fullName>
    </submittedName>
</protein>
<keyword evidence="4" id="KW-1003">Cell membrane</keyword>
<proteinExistence type="inferred from homology"/>
<dbReference type="InterPro" id="IPR027417">
    <property type="entry name" value="P-loop_NTPase"/>
</dbReference>
<dbReference type="Pfam" id="PF08352">
    <property type="entry name" value="oligo_HPY"/>
    <property type="match status" value="1"/>
</dbReference>
<keyword evidence="7" id="KW-0472">Membrane</keyword>
<dbReference type="PANTHER" id="PTHR43297:SF2">
    <property type="entry name" value="DIPEPTIDE TRANSPORT ATP-BINDING PROTEIN DPPD"/>
    <property type="match status" value="1"/>
</dbReference>
<dbReference type="Pfam" id="PF00005">
    <property type="entry name" value="ABC_tran"/>
    <property type="match status" value="1"/>
</dbReference>
<dbReference type="Proteomes" id="UP001196870">
    <property type="component" value="Unassembled WGS sequence"/>
</dbReference>
<evidence type="ECO:0000313" key="10">
    <source>
        <dbReference type="Proteomes" id="UP001196870"/>
    </source>
</evidence>
<gene>
    <name evidence="9" type="ORF">GXW71_27655</name>
</gene>
<evidence type="ECO:0000256" key="3">
    <source>
        <dbReference type="ARBA" id="ARBA00022448"/>
    </source>
</evidence>
<comment type="subcellular location">
    <subcellularLocation>
        <location evidence="1">Cell inner membrane</location>
        <topology evidence="1">Peripheral membrane protein</topology>
    </subcellularLocation>
</comment>
<dbReference type="EMBL" id="JAAGBB010000049">
    <property type="protein sequence ID" value="MBR0668161.1"/>
    <property type="molecule type" value="Genomic_DNA"/>
</dbReference>
<comment type="similarity">
    <text evidence="2">Belongs to the ABC transporter superfamily.</text>
</comment>
<dbReference type="SMART" id="SM00382">
    <property type="entry name" value="AAA"/>
    <property type="match status" value="1"/>
</dbReference>
<organism evidence="9 10">
    <name type="scientific">Plastoroseomonas hellenica</name>
    <dbReference type="NCBI Taxonomy" id="2687306"/>
    <lineage>
        <taxon>Bacteria</taxon>
        <taxon>Pseudomonadati</taxon>
        <taxon>Pseudomonadota</taxon>
        <taxon>Alphaproteobacteria</taxon>
        <taxon>Acetobacterales</taxon>
        <taxon>Acetobacteraceae</taxon>
        <taxon>Plastoroseomonas</taxon>
    </lineage>
</organism>
<dbReference type="InterPro" id="IPR003593">
    <property type="entry name" value="AAA+_ATPase"/>
</dbReference>
<dbReference type="CDD" id="cd03257">
    <property type="entry name" value="ABC_NikE_OppD_transporters"/>
    <property type="match status" value="1"/>
</dbReference>
<dbReference type="InterPro" id="IPR003439">
    <property type="entry name" value="ABC_transporter-like_ATP-bd"/>
</dbReference>
<dbReference type="NCBIfam" id="TIGR01727">
    <property type="entry name" value="oligo_HPY"/>
    <property type="match status" value="1"/>
</dbReference>
<dbReference type="SUPFAM" id="SSF52540">
    <property type="entry name" value="P-loop containing nucleoside triphosphate hydrolases"/>
    <property type="match status" value="1"/>
</dbReference>
<evidence type="ECO:0000256" key="1">
    <source>
        <dbReference type="ARBA" id="ARBA00004417"/>
    </source>
</evidence>
<accession>A0ABS5F6J8</accession>
<keyword evidence="6 9" id="KW-0067">ATP-binding</keyword>
<sequence length="334" mass="35224">MSDPAAAVPVLEVSGLRTRFGPLRAVDGVSFAVAPGETLCIVGESGSGKSTVALSIMGLIPPAAGRVEAGSIHLAGHGELRGLADAAMAAIRGRAMGMIFQEPMTSLNPVFKVGTQIAEVVRRHQGMSRAAAHDRAVELLRLVGVPSPQMRALDYPHQLSGGMRQRVMIAMAIACDPMLILADEPTTALDVTIQAQILALIEELKQRLGSGIVFITHDLRVVAQIAQTVCVMYAGVVVESATTRALLRTPLHPYTSGLMASIPAAQPRGTRRRLPVIAGTVPNLAKLPGGCRFRSRCPKAFDLCAEVEPPLAPPAKGDPDRLVRCWLHADGVAA</sequence>